<name>A0A6H5HB43_9HEMI</name>
<keyword evidence="3" id="KW-1185">Reference proteome</keyword>
<evidence type="ECO:0000313" key="1">
    <source>
        <dbReference type="EMBL" id="CAB0008896.1"/>
    </source>
</evidence>
<dbReference type="EMBL" id="CADCXU010021110">
    <property type="protein sequence ID" value="CAB0008896.1"/>
    <property type="molecule type" value="Genomic_DNA"/>
</dbReference>
<proteinExistence type="predicted"/>
<sequence length="50" mass="5351">MSSFLKSIRVPSWSTTLMVTVSSFSPTTGWYVTNAGSCRSLYPGSTSGLN</sequence>
<dbReference type="EMBL" id="CADCXU010028700">
    <property type="protein sequence ID" value="CAB0015166.1"/>
    <property type="molecule type" value="Genomic_DNA"/>
</dbReference>
<dbReference type="Proteomes" id="UP000479000">
    <property type="component" value="Unassembled WGS sequence"/>
</dbReference>
<organism evidence="2 3">
    <name type="scientific">Nesidiocoris tenuis</name>
    <dbReference type="NCBI Taxonomy" id="355587"/>
    <lineage>
        <taxon>Eukaryota</taxon>
        <taxon>Metazoa</taxon>
        <taxon>Ecdysozoa</taxon>
        <taxon>Arthropoda</taxon>
        <taxon>Hexapoda</taxon>
        <taxon>Insecta</taxon>
        <taxon>Pterygota</taxon>
        <taxon>Neoptera</taxon>
        <taxon>Paraneoptera</taxon>
        <taxon>Hemiptera</taxon>
        <taxon>Heteroptera</taxon>
        <taxon>Panheteroptera</taxon>
        <taxon>Cimicomorpha</taxon>
        <taxon>Miridae</taxon>
        <taxon>Dicyphina</taxon>
        <taxon>Nesidiocoris</taxon>
    </lineage>
</organism>
<protein>
    <submittedName>
        <fullName evidence="2">Uncharacterized protein</fullName>
    </submittedName>
</protein>
<reference evidence="2 3" key="1">
    <citation type="submission" date="2020-02" db="EMBL/GenBank/DDBJ databases">
        <authorList>
            <person name="Ferguson B K."/>
        </authorList>
    </citation>
    <scope>NUCLEOTIDE SEQUENCE [LARGE SCALE GENOMIC DNA]</scope>
</reference>
<accession>A0A6H5HB43</accession>
<evidence type="ECO:0000313" key="2">
    <source>
        <dbReference type="EMBL" id="CAB0015166.1"/>
    </source>
</evidence>
<evidence type="ECO:0000313" key="3">
    <source>
        <dbReference type="Proteomes" id="UP000479000"/>
    </source>
</evidence>
<dbReference type="AlphaFoldDB" id="A0A6H5HB43"/>
<gene>
    <name evidence="1" type="ORF">NTEN_LOCUS14102</name>
    <name evidence="2" type="ORF">NTEN_LOCUS19531</name>
</gene>